<dbReference type="InterPro" id="IPR027640">
    <property type="entry name" value="Kinesin-like_fam"/>
</dbReference>
<keyword evidence="4 7" id="KW-0175">Coiled coil</keyword>
<comment type="similarity">
    <text evidence="6">Belongs to the TRAFAC class myosin-kinesin ATPase superfamily. Kinesin family.</text>
</comment>
<feature type="region of interest" description="Disordered" evidence="8">
    <location>
        <begin position="775"/>
        <end position="797"/>
    </location>
</feature>
<dbReference type="GO" id="GO:0005874">
    <property type="term" value="C:microtubule"/>
    <property type="evidence" value="ECO:0007669"/>
    <property type="project" value="UniProtKB-KW"/>
</dbReference>
<evidence type="ECO:0000256" key="3">
    <source>
        <dbReference type="ARBA" id="ARBA00022840"/>
    </source>
</evidence>
<feature type="coiled-coil region" evidence="7">
    <location>
        <begin position="556"/>
        <end position="583"/>
    </location>
</feature>
<evidence type="ECO:0000256" key="8">
    <source>
        <dbReference type="SAM" id="MobiDB-lite"/>
    </source>
</evidence>
<dbReference type="Gene3D" id="3.40.850.10">
    <property type="entry name" value="Kinesin motor domain"/>
    <property type="match status" value="1"/>
</dbReference>
<keyword evidence="3 6" id="KW-0067">ATP-binding</keyword>
<dbReference type="GO" id="GO:0005524">
    <property type="term" value="F:ATP binding"/>
    <property type="evidence" value="ECO:0007669"/>
    <property type="project" value="UniProtKB-UniRule"/>
</dbReference>
<proteinExistence type="inferred from homology"/>
<keyword evidence="5 6" id="KW-0505">Motor protein</keyword>
<dbReference type="InterPro" id="IPR027417">
    <property type="entry name" value="P-loop_NTPase"/>
</dbReference>
<dbReference type="PRINTS" id="PR00380">
    <property type="entry name" value="KINESINHEAVY"/>
</dbReference>
<dbReference type="InterPro" id="IPR036961">
    <property type="entry name" value="Kinesin_motor_dom_sf"/>
</dbReference>
<feature type="coiled-coil region" evidence="7">
    <location>
        <begin position="440"/>
        <end position="467"/>
    </location>
</feature>
<dbReference type="GO" id="GO:0008017">
    <property type="term" value="F:microtubule binding"/>
    <property type="evidence" value="ECO:0007669"/>
    <property type="project" value="InterPro"/>
</dbReference>
<keyword evidence="1" id="KW-0493">Microtubule</keyword>
<comment type="caution">
    <text evidence="10">The sequence shown here is derived from an EMBL/GenBank/DDBJ whole genome shotgun (WGS) entry which is preliminary data.</text>
</comment>
<evidence type="ECO:0000256" key="4">
    <source>
        <dbReference type="ARBA" id="ARBA00023054"/>
    </source>
</evidence>
<name>A0A5J4W1J3_9EUKA</name>
<dbReference type="Pfam" id="PF00225">
    <property type="entry name" value="Kinesin"/>
    <property type="match status" value="2"/>
</dbReference>
<dbReference type="PROSITE" id="PS00411">
    <property type="entry name" value="KINESIN_MOTOR_1"/>
    <property type="match status" value="1"/>
</dbReference>
<evidence type="ECO:0000256" key="6">
    <source>
        <dbReference type="PROSITE-ProRule" id="PRU00283"/>
    </source>
</evidence>
<gene>
    <name evidence="10" type="ORF">EZS28_015746</name>
</gene>
<evidence type="ECO:0000313" key="11">
    <source>
        <dbReference type="Proteomes" id="UP000324800"/>
    </source>
</evidence>
<feature type="non-terminal residue" evidence="10">
    <location>
        <position position="1"/>
    </location>
</feature>
<dbReference type="Proteomes" id="UP000324800">
    <property type="component" value="Unassembled WGS sequence"/>
</dbReference>
<dbReference type="SMART" id="SM00129">
    <property type="entry name" value="KISc"/>
    <property type="match status" value="1"/>
</dbReference>
<evidence type="ECO:0000256" key="7">
    <source>
        <dbReference type="SAM" id="Coils"/>
    </source>
</evidence>
<dbReference type="GO" id="GO:0007018">
    <property type="term" value="P:microtubule-based movement"/>
    <property type="evidence" value="ECO:0007669"/>
    <property type="project" value="InterPro"/>
</dbReference>
<dbReference type="AlphaFoldDB" id="A0A5J4W1J3"/>
<evidence type="ECO:0000313" key="10">
    <source>
        <dbReference type="EMBL" id="KAA6388725.1"/>
    </source>
</evidence>
<protein>
    <submittedName>
        <fullName evidence="10">Putative kinesin family member 18B L homeolog</fullName>
    </submittedName>
</protein>
<keyword evidence="2 6" id="KW-0547">Nucleotide-binding</keyword>
<dbReference type="PROSITE" id="PS50067">
    <property type="entry name" value="KINESIN_MOTOR_2"/>
    <property type="match status" value="1"/>
</dbReference>
<evidence type="ECO:0000256" key="1">
    <source>
        <dbReference type="ARBA" id="ARBA00022701"/>
    </source>
</evidence>
<dbReference type="InterPro" id="IPR019821">
    <property type="entry name" value="Kinesin_motor_CS"/>
</dbReference>
<evidence type="ECO:0000256" key="2">
    <source>
        <dbReference type="ARBA" id="ARBA00022741"/>
    </source>
</evidence>
<feature type="region of interest" description="Disordered" evidence="8">
    <location>
        <begin position="864"/>
        <end position="899"/>
    </location>
</feature>
<accession>A0A5J4W1J3</accession>
<feature type="binding site" evidence="6">
    <location>
        <begin position="78"/>
        <end position="85"/>
    </location>
    <ligand>
        <name>ATP</name>
        <dbReference type="ChEBI" id="CHEBI:30616"/>
    </ligand>
</feature>
<dbReference type="EMBL" id="SNRW01003867">
    <property type="protein sequence ID" value="KAA6388725.1"/>
    <property type="molecule type" value="Genomic_DNA"/>
</dbReference>
<evidence type="ECO:0000259" key="9">
    <source>
        <dbReference type="PROSITE" id="PS50067"/>
    </source>
</evidence>
<organism evidence="10 11">
    <name type="scientific">Streblomastix strix</name>
    <dbReference type="NCBI Taxonomy" id="222440"/>
    <lineage>
        <taxon>Eukaryota</taxon>
        <taxon>Metamonada</taxon>
        <taxon>Preaxostyla</taxon>
        <taxon>Oxymonadida</taxon>
        <taxon>Streblomastigidae</taxon>
        <taxon>Streblomastix</taxon>
    </lineage>
</organism>
<feature type="domain" description="Kinesin motor" evidence="9">
    <location>
        <begin position="1"/>
        <end position="420"/>
    </location>
</feature>
<reference evidence="10 11" key="1">
    <citation type="submission" date="2019-03" db="EMBL/GenBank/DDBJ databases">
        <title>Single cell metagenomics reveals metabolic interactions within the superorganism composed of flagellate Streblomastix strix and complex community of Bacteroidetes bacteria on its surface.</title>
        <authorList>
            <person name="Treitli S.C."/>
            <person name="Kolisko M."/>
            <person name="Husnik F."/>
            <person name="Keeling P."/>
            <person name="Hampl V."/>
        </authorList>
    </citation>
    <scope>NUCLEOTIDE SEQUENCE [LARGE SCALE GENOMIC DNA]</scope>
    <source>
        <strain evidence="10">ST1C</strain>
    </source>
</reference>
<dbReference type="PANTHER" id="PTHR47968:SF13">
    <property type="entry name" value="KINESIN-LIKE PROTEIN KIF19 ISOFORM X1"/>
    <property type="match status" value="1"/>
</dbReference>
<dbReference type="PANTHER" id="PTHR47968">
    <property type="entry name" value="CENTROMERE PROTEIN E"/>
    <property type="match status" value="1"/>
</dbReference>
<dbReference type="SUPFAM" id="SSF52540">
    <property type="entry name" value="P-loop containing nucleoside triphosphate hydrolases"/>
    <property type="match status" value="1"/>
</dbReference>
<evidence type="ECO:0000256" key="5">
    <source>
        <dbReference type="ARBA" id="ARBA00023175"/>
    </source>
</evidence>
<dbReference type="OrthoDB" id="3176171at2759"/>
<dbReference type="InterPro" id="IPR001752">
    <property type="entry name" value="Kinesin_motor_dom"/>
</dbReference>
<dbReference type="GO" id="GO:0003777">
    <property type="term" value="F:microtubule motor activity"/>
    <property type="evidence" value="ECO:0007669"/>
    <property type="project" value="InterPro"/>
</dbReference>
<sequence>CVRIRPPTPIEEENGVLILKAHDQNVISFERRGYESRHFAFDRVFDENSSQQEVFEGSSKHLIPALLEGYNCSVFAYGATGSGKTYTMMGNDSSGPGIMLLMLSGLFDAMKMSQMENKYKVSVSYIEVYNENIRDLLDSAAAYNITTTQTPSFAHSITQTAPNFESYTNTQYSQANQSNNSPTKQIFSATPSIRTATPSIINQIQSQQGFSAFGSKTPKTKFLELREDPIHGVVVNGVSVHHPRNADDVMKLLRVGSASRAAAATNANAVSSRSHAVLQVFVESTKRDITNESLSSDINDFETDDDEECMHKGISRISKLSLIDLAGSERASATANRSERMREGANINKSLLALANVINALSEGKPGGFVPYRNSKLTRLLKDSLGGNAKTVMIANVSPSGLTAEDTHNTLKYADRAKHIKVEATKNIRNNESGMSQQQIAQYTTLINDLRAEVEELRGKLSLAMAQAPELCEEENEKINFDRLKSEIHSVFRARLNCERQILIMRDRSSDLRRLVASKRREMVQWHRNHPLVGVADTPIGVRAIRREMAALGAGLPQFEERRSELCAQAQNLDERIRQLRSEVDSRVMSAERRMTMFQFIRLRESELQALDFDQRLLVKEARLDAAKQQMKEMRGHMNEMRGIVESMFNTIVTSGNASNEQCRNYLRAYWITRTDFAAPQQVNINNKYSDERKIESSYEFESTPISSIPPPNANHLFDHSIPPLLEQACIQRGISVEEALTDPNASPMIAMGTGKWLRGPISMYDFEIGEDKENKRQSAWMNSLDDGDEEEQEEEKRELKLAEQGRKRRGFIVIKKKYDDTSDSDPDWVEDPFAIKIANQIEELGQHHELVIQNQNQNITVNKSSEDEIIDNGEQNNDNNEDEMEEEPIKPDPLQTPGQTLRCEDLNSNILNENEIKNTDSDTRNHFNTEIEQGTYVDTSHITAHSFTSMSSAPQAKMSYKPLKSTLRKQITHPAILDTPINNHSSEVIEEKQTSAAPSSVSVVMNRMMDKKSPITSNTLERHIPTTSVQPPKIAGVHHRSQTYSKIAENEAERKNAGGSLRKQDVTIQMLMQKLDIMQVNQKKKQAKGQK</sequence>